<evidence type="ECO:0000313" key="6">
    <source>
        <dbReference type="Proteomes" id="UP001596086"/>
    </source>
</evidence>
<reference evidence="6" key="1">
    <citation type="journal article" date="2019" name="Int. J. Syst. Evol. Microbiol.">
        <title>The Global Catalogue of Microorganisms (GCM) 10K type strain sequencing project: providing services to taxonomists for standard genome sequencing and annotation.</title>
        <authorList>
            <consortium name="The Broad Institute Genomics Platform"/>
            <consortium name="The Broad Institute Genome Sequencing Center for Infectious Disease"/>
            <person name="Wu L."/>
            <person name="Ma J."/>
        </authorList>
    </citation>
    <scope>NUCLEOTIDE SEQUENCE [LARGE SCALE GENOMIC DNA]</scope>
    <source>
        <strain evidence="6">CGMCC 4.5798</strain>
    </source>
</reference>
<dbReference type="EMBL" id="JBHSMZ010000005">
    <property type="protein sequence ID" value="MFC5548685.1"/>
    <property type="molecule type" value="Genomic_DNA"/>
</dbReference>
<dbReference type="RefSeq" id="WP_379769739.1">
    <property type="nucleotide sequence ID" value="NZ_JBHSMZ010000005.1"/>
</dbReference>
<dbReference type="SUPFAM" id="SSF46785">
    <property type="entry name" value="Winged helix' DNA-binding domain"/>
    <property type="match status" value="1"/>
</dbReference>
<keyword evidence="6" id="KW-1185">Reference proteome</keyword>
<evidence type="ECO:0000313" key="5">
    <source>
        <dbReference type="EMBL" id="MFC5548685.1"/>
    </source>
</evidence>
<dbReference type="InterPro" id="IPR039422">
    <property type="entry name" value="MarR/SlyA-like"/>
</dbReference>
<dbReference type="InterPro" id="IPR000835">
    <property type="entry name" value="HTH_MarR-typ"/>
</dbReference>
<organism evidence="5 6">
    <name type="scientific">Massilia aerilata</name>
    <dbReference type="NCBI Taxonomy" id="453817"/>
    <lineage>
        <taxon>Bacteria</taxon>
        <taxon>Pseudomonadati</taxon>
        <taxon>Pseudomonadota</taxon>
        <taxon>Betaproteobacteria</taxon>
        <taxon>Burkholderiales</taxon>
        <taxon>Oxalobacteraceae</taxon>
        <taxon>Telluria group</taxon>
        <taxon>Massilia</taxon>
    </lineage>
</organism>
<keyword evidence="3" id="KW-0804">Transcription</keyword>
<comment type="caution">
    <text evidence="5">The sequence shown here is derived from an EMBL/GenBank/DDBJ whole genome shotgun (WGS) entry which is preliminary data.</text>
</comment>
<gene>
    <name evidence="5" type="ORF">ACFPO9_09190</name>
</gene>
<evidence type="ECO:0000256" key="1">
    <source>
        <dbReference type="ARBA" id="ARBA00023015"/>
    </source>
</evidence>
<dbReference type="PANTHER" id="PTHR33164:SF64">
    <property type="entry name" value="TRANSCRIPTIONAL REGULATOR SLYA"/>
    <property type="match status" value="1"/>
</dbReference>
<evidence type="ECO:0000256" key="2">
    <source>
        <dbReference type="ARBA" id="ARBA00023125"/>
    </source>
</evidence>
<keyword evidence="1" id="KW-0805">Transcription regulation</keyword>
<dbReference type="Proteomes" id="UP001596086">
    <property type="component" value="Unassembled WGS sequence"/>
</dbReference>
<evidence type="ECO:0000256" key="3">
    <source>
        <dbReference type="ARBA" id="ARBA00023163"/>
    </source>
</evidence>
<name>A0ABW0RYR7_9BURK</name>
<dbReference type="PRINTS" id="PR00598">
    <property type="entry name" value="HTHMARR"/>
</dbReference>
<dbReference type="InterPro" id="IPR036390">
    <property type="entry name" value="WH_DNA-bd_sf"/>
</dbReference>
<dbReference type="SMART" id="SM00347">
    <property type="entry name" value="HTH_MARR"/>
    <property type="match status" value="1"/>
</dbReference>
<protein>
    <submittedName>
        <fullName evidence="5">MarR family winged helix-turn-helix transcriptional regulator</fullName>
    </submittedName>
</protein>
<keyword evidence="2" id="KW-0238">DNA-binding</keyword>
<accession>A0ABW0RYR7</accession>
<feature type="domain" description="HTH marR-type" evidence="4">
    <location>
        <begin position="13"/>
        <end position="153"/>
    </location>
</feature>
<proteinExistence type="predicted"/>
<dbReference type="InterPro" id="IPR036388">
    <property type="entry name" value="WH-like_DNA-bd_sf"/>
</dbReference>
<dbReference type="PANTHER" id="PTHR33164">
    <property type="entry name" value="TRANSCRIPTIONAL REGULATOR, MARR FAMILY"/>
    <property type="match status" value="1"/>
</dbReference>
<dbReference type="Pfam" id="PF12802">
    <property type="entry name" value="MarR_2"/>
    <property type="match status" value="1"/>
</dbReference>
<sequence length="158" mass="17173">MLTLEEGLNEHLSERFTQALQAGGRAWQKALERQLKPCGLTAAGWSAIAALADMQRAGAKDPHPPSQTALAQQLGVDGATLVATIDRLTAARLIERIPSQRDRRVKLVVLTQEGRELEEKVRVQADALRREALARLDPGEVALAVGVLEQLQQVLESA</sequence>
<dbReference type="PROSITE" id="PS50995">
    <property type="entry name" value="HTH_MARR_2"/>
    <property type="match status" value="1"/>
</dbReference>
<evidence type="ECO:0000259" key="4">
    <source>
        <dbReference type="PROSITE" id="PS50995"/>
    </source>
</evidence>
<dbReference type="Gene3D" id="1.10.10.10">
    <property type="entry name" value="Winged helix-like DNA-binding domain superfamily/Winged helix DNA-binding domain"/>
    <property type="match status" value="1"/>
</dbReference>